<dbReference type="RefSeq" id="WP_015060064.1">
    <property type="nucleotide sequence ID" value="NC_024954.1"/>
</dbReference>
<feature type="domain" description="Large polyvalent protein associated" evidence="2">
    <location>
        <begin position="114"/>
        <end position="200"/>
    </location>
</feature>
<dbReference type="EMBL" id="KJ413946">
    <property type="protein sequence ID" value="AHX39428.1"/>
    <property type="molecule type" value="Genomic_DNA"/>
</dbReference>
<evidence type="ECO:0000256" key="1">
    <source>
        <dbReference type="SAM" id="MobiDB-lite"/>
    </source>
</evidence>
<dbReference type="Pfam" id="PF18847">
    <property type="entry name" value="LPD29"/>
    <property type="match status" value="1"/>
</dbReference>
<feature type="compositionally biased region" description="Basic and acidic residues" evidence="1">
    <location>
        <begin position="76"/>
        <end position="89"/>
    </location>
</feature>
<reference evidence="3" key="1">
    <citation type="journal article" date="2014" name="J. Antimicrob. Chemother.">
        <title>Characterization of an IncN2-type blaNDM-1-carrying plasmid in Escherichia coli ST131 and Klebsiella pneumoniae ST11 and ST15 isolates in Thailand.</title>
        <authorList>
            <person name="Netikul T."/>
            <person name="Sidjabat H.E."/>
            <person name="Paterson D.L."/>
            <person name="Kamolvit W."/>
            <person name="Tantisiriwat W."/>
            <person name="Steen J.A."/>
            <person name="Kiratisin P."/>
        </authorList>
    </citation>
    <scope>NUCLEOTIDE SEQUENCE</scope>
    <source>
        <strain evidence="3">ECS01</strain>
        <plasmid evidence="3">pNDM-ECS01</plasmid>
    </source>
</reference>
<proteinExistence type="predicted"/>
<sequence length="263" mass="29304">MTTLTVGQCLTSFNNEYVVSAVNLADDKISYTILGLNAPTCAPLLETSLRFYQVIDKTLSLDELRARRQVVQSVTDQREARHQAKEDARQLANERASADPENAELLTTATESNTTKLAAKNIRILLKKHFPGVKFSVRMRDYNALYVSWTDGPTKEAVEAITDKFEEGSVNSMEDIYEYNITGFHRVYGGVKYLFCSRDLTDALIAESIDLLRKEYGETTIPADVTLEAYKSGALAGRGHDCFTWGLAAQIRINAGKVDKSSR</sequence>
<dbReference type="InterPro" id="IPR041311">
    <property type="entry name" value="LPD29"/>
</dbReference>
<keyword evidence="3" id="KW-0614">Plasmid</keyword>
<name>A0A023PYU3_ECOLX</name>
<evidence type="ECO:0000259" key="2">
    <source>
        <dbReference type="Pfam" id="PF18847"/>
    </source>
</evidence>
<evidence type="ECO:0000313" key="3">
    <source>
        <dbReference type="EMBL" id="AHX39428.1"/>
    </source>
</evidence>
<gene>
    <name evidence="3" type="ORF">ECS01_0012</name>
</gene>
<organism evidence="3">
    <name type="scientific">Escherichia coli</name>
    <dbReference type="NCBI Taxonomy" id="562"/>
    <lineage>
        <taxon>Bacteria</taxon>
        <taxon>Pseudomonadati</taxon>
        <taxon>Pseudomonadota</taxon>
        <taxon>Gammaproteobacteria</taxon>
        <taxon>Enterobacterales</taxon>
        <taxon>Enterobacteriaceae</taxon>
        <taxon>Escherichia</taxon>
    </lineage>
</organism>
<dbReference type="AlphaFoldDB" id="A0A023PYU3"/>
<accession>A0A023PYU3</accession>
<feature type="region of interest" description="Disordered" evidence="1">
    <location>
        <begin position="75"/>
        <end position="100"/>
    </location>
</feature>
<dbReference type="PATRIC" id="fig|562.6973.peg.3365"/>
<protein>
    <recommendedName>
        <fullName evidence="2">Large polyvalent protein associated domain-containing protein</fullName>
    </recommendedName>
</protein>
<geneLocation type="plasmid" evidence="3">
    <name>pNDM-ECS01</name>
</geneLocation>